<keyword evidence="3" id="KW-1185">Reference proteome</keyword>
<feature type="transmembrane region" description="Helical" evidence="1">
    <location>
        <begin position="50"/>
        <end position="71"/>
    </location>
</feature>
<keyword evidence="1" id="KW-0812">Transmembrane</keyword>
<dbReference type="EMBL" id="OBDY01000032">
    <property type="protein sequence ID" value="SNY67714.1"/>
    <property type="molecule type" value="Genomic_DNA"/>
</dbReference>
<proteinExistence type="predicted"/>
<sequence length="84" mass="9190">MTKDMDRRPAVRAANYLITGDKHGSRATRLAATIADRVLEKEGSKVTGKLVAAIVAVLVVVVLAFVAYRLLMVEIILDLVRERA</sequence>
<keyword evidence="1" id="KW-1133">Transmembrane helix</keyword>
<dbReference type="Proteomes" id="UP000219612">
    <property type="component" value="Unassembled WGS sequence"/>
</dbReference>
<dbReference type="OrthoDB" id="3405654at2"/>
<protein>
    <submittedName>
        <fullName evidence="2">Uncharacterized protein</fullName>
    </submittedName>
</protein>
<dbReference type="RefSeq" id="WP_143235331.1">
    <property type="nucleotide sequence ID" value="NZ_OBDY01000032.1"/>
</dbReference>
<organism evidence="2 3">
    <name type="scientific">Paractinoplanes atraurantiacus</name>
    <dbReference type="NCBI Taxonomy" id="1036182"/>
    <lineage>
        <taxon>Bacteria</taxon>
        <taxon>Bacillati</taxon>
        <taxon>Actinomycetota</taxon>
        <taxon>Actinomycetes</taxon>
        <taxon>Micromonosporales</taxon>
        <taxon>Micromonosporaceae</taxon>
        <taxon>Paractinoplanes</taxon>
    </lineage>
</organism>
<name>A0A285K573_9ACTN</name>
<dbReference type="AlphaFoldDB" id="A0A285K573"/>
<evidence type="ECO:0000313" key="2">
    <source>
        <dbReference type="EMBL" id="SNY67714.1"/>
    </source>
</evidence>
<evidence type="ECO:0000313" key="3">
    <source>
        <dbReference type="Proteomes" id="UP000219612"/>
    </source>
</evidence>
<accession>A0A285K573</accession>
<reference evidence="2 3" key="1">
    <citation type="submission" date="2017-09" db="EMBL/GenBank/DDBJ databases">
        <authorList>
            <person name="Ehlers B."/>
            <person name="Leendertz F.H."/>
        </authorList>
    </citation>
    <scope>NUCLEOTIDE SEQUENCE [LARGE SCALE GENOMIC DNA]</scope>
    <source>
        <strain evidence="2 3">CGMCC 4.6857</strain>
    </source>
</reference>
<keyword evidence="1" id="KW-0472">Membrane</keyword>
<gene>
    <name evidence="2" type="ORF">SAMN05421748_13211</name>
</gene>
<evidence type="ECO:0000256" key="1">
    <source>
        <dbReference type="SAM" id="Phobius"/>
    </source>
</evidence>